<dbReference type="AlphaFoldDB" id="A0A450T3H2"/>
<protein>
    <recommendedName>
        <fullName evidence="1">DUF1214 domain-containing protein</fullName>
    </recommendedName>
</protein>
<evidence type="ECO:0000259" key="1">
    <source>
        <dbReference type="Pfam" id="PF06742"/>
    </source>
</evidence>
<accession>A0A450T3H2</accession>
<sequence length="383" mass="43516">MLCLLFADSRATRQNKRNPPMNDPLQKAWTRVTRQLADAGRRIDRLTEGRGPQERAEGYRFLTRVLSAMATFQVEQSPELPGFEQVMSPTRKFYVDNPDTLYHRASLNPRLGYRVRGRRGDALYLAFCVYGANRILANLHDEDMVFDADGRFELILSPARPAGAVNWLLLPIGARTLITRQYFTRRDRLPAELEIELLDPRAPSTAPTEPAMAARLIGLGEGVARTLQVTERASTAWLERPNEITIDSADDDLAALFATPDNHYLGGWYRLAEDEMLVMEGRAPACRYWSVQLCSRWLESHDYRNRQVILNHEQVELTPDGTFRIVVAGRDPGVPSWLDTGGGREGGVIFRWLLPRGKIPRPAFYVEKSENETEKRTIDTLYG</sequence>
<dbReference type="Pfam" id="PF06742">
    <property type="entry name" value="DUF1214"/>
    <property type="match status" value="2"/>
</dbReference>
<evidence type="ECO:0000313" key="2">
    <source>
        <dbReference type="EMBL" id="VFJ60898.1"/>
    </source>
</evidence>
<gene>
    <name evidence="2" type="ORF">BECKDK2373C_GA0170839_108517</name>
</gene>
<feature type="domain" description="DUF1214" evidence="1">
    <location>
        <begin position="134"/>
        <end position="182"/>
    </location>
</feature>
<organism evidence="2">
    <name type="scientific">Candidatus Kentrum sp. DK</name>
    <dbReference type="NCBI Taxonomy" id="2126562"/>
    <lineage>
        <taxon>Bacteria</taxon>
        <taxon>Pseudomonadati</taxon>
        <taxon>Pseudomonadota</taxon>
        <taxon>Gammaproteobacteria</taxon>
        <taxon>Candidatus Kentrum</taxon>
    </lineage>
</organism>
<dbReference type="InterPro" id="IPR010621">
    <property type="entry name" value="DUF1214"/>
</dbReference>
<reference evidence="2" key="1">
    <citation type="submission" date="2019-02" db="EMBL/GenBank/DDBJ databases">
        <authorList>
            <person name="Gruber-Vodicka R. H."/>
            <person name="Seah K. B. B."/>
        </authorList>
    </citation>
    <scope>NUCLEOTIDE SEQUENCE</scope>
    <source>
        <strain evidence="2">BECK_DK161</strain>
    </source>
</reference>
<feature type="domain" description="DUF1214" evidence="1">
    <location>
        <begin position="277"/>
        <end position="355"/>
    </location>
</feature>
<proteinExistence type="predicted"/>
<dbReference type="EMBL" id="CAADEY010000085">
    <property type="protein sequence ID" value="VFJ60898.1"/>
    <property type="molecule type" value="Genomic_DNA"/>
</dbReference>
<name>A0A450T3H2_9GAMM</name>